<dbReference type="GO" id="GO:0000287">
    <property type="term" value="F:magnesium ion binding"/>
    <property type="evidence" value="ECO:0007669"/>
    <property type="project" value="UniProtKB-UniRule"/>
</dbReference>
<dbReference type="HAMAP" id="MF_02128">
    <property type="entry name" value="TMP_kinase"/>
    <property type="match status" value="1"/>
</dbReference>
<feature type="binding site" evidence="1">
    <location>
        <position position="231"/>
    </location>
    <ligand>
        <name>Mg(2+)</name>
        <dbReference type="ChEBI" id="CHEBI:18420"/>
        <label>3</label>
    </ligand>
</feature>
<feature type="binding site" evidence="1">
    <location>
        <position position="62"/>
    </location>
    <ligand>
        <name>Mg(2+)</name>
        <dbReference type="ChEBI" id="CHEBI:18420"/>
        <label>1</label>
    </ligand>
</feature>
<feature type="binding site" evidence="1">
    <location>
        <position position="164"/>
    </location>
    <ligand>
        <name>ATP</name>
        <dbReference type="ChEBI" id="CHEBI:30616"/>
    </ligand>
</feature>
<comment type="caution">
    <text evidence="1">Lacks conserved residue(s) required for the propagation of feature annotation.</text>
</comment>
<dbReference type="PIRSF" id="PIRSF005303">
    <property type="entry name" value="Thiam_monoph_kin"/>
    <property type="match status" value="1"/>
</dbReference>
<comment type="caution">
    <text evidence="4">The sequence shown here is derived from an EMBL/GenBank/DDBJ whole genome shotgun (WGS) entry which is preliminary data.</text>
</comment>
<feature type="binding site" evidence="1">
    <location>
        <position position="233"/>
    </location>
    <ligand>
        <name>ATP</name>
        <dbReference type="ChEBI" id="CHEBI:30616"/>
    </ligand>
</feature>
<protein>
    <recommendedName>
        <fullName evidence="1">Thiamine-monophosphate kinase</fullName>
        <shortName evidence="1">TMP kinase</shortName>
        <shortName evidence="1">Thiamine-phosphate kinase</shortName>
        <ecNumber evidence="1">2.7.4.16</ecNumber>
    </recommendedName>
</protein>
<dbReference type="UniPathway" id="UPA00060">
    <property type="reaction ID" value="UER00142"/>
</dbReference>
<dbReference type="InterPro" id="IPR010918">
    <property type="entry name" value="PurM-like_C_dom"/>
</dbReference>
<feature type="binding site" evidence="1">
    <location>
        <position position="234"/>
    </location>
    <ligand>
        <name>Mg(2+)</name>
        <dbReference type="ChEBI" id="CHEBI:18420"/>
        <label>5</label>
    </ligand>
</feature>
<feature type="binding site" evidence="1">
    <location>
        <position position="139"/>
    </location>
    <ligand>
        <name>Mg(2+)</name>
        <dbReference type="ChEBI" id="CHEBI:18420"/>
        <label>1</label>
    </ligand>
</feature>
<dbReference type="InterPro" id="IPR016188">
    <property type="entry name" value="PurM-like_N"/>
</dbReference>
<dbReference type="Gene3D" id="3.30.1330.10">
    <property type="entry name" value="PurM-like, N-terminal domain"/>
    <property type="match status" value="1"/>
</dbReference>
<dbReference type="PANTHER" id="PTHR30270">
    <property type="entry name" value="THIAMINE-MONOPHOSPHATE KINASE"/>
    <property type="match status" value="1"/>
</dbReference>
<evidence type="ECO:0000313" key="5">
    <source>
        <dbReference type="Proteomes" id="UP000027153"/>
    </source>
</evidence>
<feature type="domain" description="PurM-like C-terminal" evidence="3">
    <location>
        <begin position="169"/>
        <end position="317"/>
    </location>
</feature>
<keyword evidence="1" id="KW-0067">ATP-binding</keyword>
<comment type="miscellaneous">
    <text evidence="1">Reaction mechanism of ThiL seems to utilize a direct, inline transfer of the gamma-phosphate of ATP to TMP rather than a phosphorylated enzyme intermediate.</text>
</comment>
<feature type="domain" description="PurM-like N-terminal" evidence="2">
    <location>
        <begin position="54"/>
        <end position="156"/>
    </location>
</feature>
<dbReference type="EC" id="2.7.4.16" evidence="1"/>
<sequence length="371" mass="42233">MIMSDKLNENNKKLSELGETEILRKIIFPFHKQPEKLPYALGDDCVDFPSNMLEDRIVWKIDPTPLPVSWLIGDPDYYTYGWYSVLINLSDIASMGASPFGLLLSVVAPPDMEVSEFKRFLKGVEDCCRANDTYILGGNMKDGEEFSCTGTALGSVNSKKILKRQGSNEGDLIVVIGELGAFWAAVFSKLNKLEIPAKYRKRLDTALNKPIPRLEEGQIISKNNLATACMDNSDSIVSCCYELAYQNNLDFVITINEEEIDSIYKDIFMKSGVKSLTAAFSWGDWNLVCTIPPNNFKELQEKLENLCPVYKIGKVQKINNKLKNGSAYYIYNDELRLLNKEICSERFKEQSYFTHGIYKYMEILKTQNLWI</sequence>
<evidence type="ECO:0000259" key="3">
    <source>
        <dbReference type="Pfam" id="PF02769"/>
    </source>
</evidence>
<dbReference type="Gene3D" id="3.90.650.10">
    <property type="entry name" value="PurM-like C-terminal domain"/>
    <property type="match status" value="1"/>
</dbReference>
<dbReference type="GO" id="GO:0009228">
    <property type="term" value="P:thiamine biosynthetic process"/>
    <property type="evidence" value="ECO:0007669"/>
    <property type="project" value="UniProtKB-KW"/>
</dbReference>
<feature type="binding site" evidence="1">
    <location>
        <position position="91"/>
    </location>
    <ligand>
        <name>Mg(2+)</name>
        <dbReference type="ChEBI" id="CHEBI:18420"/>
        <label>4</label>
    </ligand>
</feature>
<dbReference type="GO" id="GO:0009229">
    <property type="term" value="P:thiamine diphosphate biosynthetic process"/>
    <property type="evidence" value="ECO:0007669"/>
    <property type="project" value="UniProtKB-UniRule"/>
</dbReference>
<comment type="catalytic activity">
    <reaction evidence="1">
        <text>thiamine phosphate + ATP = thiamine diphosphate + ADP</text>
        <dbReference type="Rhea" id="RHEA:15913"/>
        <dbReference type="ChEBI" id="CHEBI:30616"/>
        <dbReference type="ChEBI" id="CHEBI:37575"/>
        <dbReference type="ChEBI" id="CHEBI:58937"/>
        <dbReference type="ChEBI" id="CHEBI:456216"/>
        <dbReference type="EC" id="2.7.4.16"/>
    </reaction>
</comment>
<evidence type="ECO:0000313" key="4">
    <source>
        <dbReference type="EMBL" id="KCZ71283.1"/>
    </source>
</evidence>
<accession>A0A062V3S8</accession>
<organism evidence="4 5">
    <name type="scientific">Candidatus Methanoperedens nitratireducens</name>
    <dbReference type="NCBI Taxonomy" id="1392998"/>
    <lineage>
        <taxon>Archaea</taxon>
        <taxon>Methanobacteriati</taxon>
        <taxon>Methanobacteriota</taxon>
        <taxon>Stenosarchaea group</taxon>
        <taxon>Methanomicrobia</taxon>
        <taxon>Methanosarcinales</taxon>
        <taxon>ANME-2 cluster</taxon>
        <taxon>Candidatus Methanoperedentaceae</taxon>
        <taxon>Candidatus Methanoperedens</taxon>
    </lineage>
</organism>
<comment type="pathway">
    <text evidence="1">Cofactor biosynthesis; thiamine diphosphate biosynthesis; thiamine diphosphate from thiamine phosphate: step 1/1.</text>
</comment>
<dbReference type="InterPro" id="IPR036676">
    <property type="entry name" value="PurM-like_C_sf"/>
</dbReference>
<name>A0A062V3S8_9EURY</name>
<feature type="binding site" evidence="1">
    <location>
        <position position="91"/>
    </location>
    <ligand>
        <name>Mg(2+)</name>
        <dbReference type="ChEBI" id="CHEBI:18420"/>
        <label>2</label>
    </ligand>
</feature>
<dbReference type="SUPFAM" id="SSF56042">
    <property type="entry name" value="PurM C-terminal domain-like"/>
    <property type="match status" value="1"/>
</dbReference>
<feature type="binding site" evidence="1">
    <location>
        <position position="62"/>
    </location>
    <ligand>
        <name>Mg(2+)</name>
        <dbReference type="ChEBI" id="CHEBI:18420"/>
        <label>2</label>
    </ligand>
</feature>
<feature type="binding site" evidence="1">
    <location>
        <position position="44"/>
    </location>
    <ligand>
        <name>Mg(2+)</name>
        <dbReference type="ChEBI" id="CHEBI:18420"/>
        <label>4</label>
    </ligand>
</feature>
<dbReference type="GO" id="GO:0009030">
    <property type="term" value="F:thiamine-phosphate kinase activity"/>
    <property type="evidence" value="ECO:0007669"/>
    <property type="project" value="UniProtKB-UniRule"/>
</dbReference>
<proteinExistence type="inferred from homology"/>
<keyword evidence="1" id="KW-0784">Thiamine biosynthesis</keyword>
<evidence type="ECO:0000256" key="1">
    <source>
        <dbReference type="HAMAP-Rule" id="MF_02128"/>
    </source>
</evidence>
<keyword evidence="1" id="KW-0460">Magnesium</keyword>
<dbReference type="GO" id="GO:0005524">
    <property type="term" value="F:ATP binding"/>
    <property type="evidence" value="ECO:0007669"/>
    <property type="project" value="UniProtKB-UniRule"/>
</dbReference>
<comment type="similarity">
    <text evidence="1">Belongs to the thiamine-monophosphate kinase family.</text>
</comment>
<dbReference type="Proteomes" id="UP000027153">
    <property type="component" value="Unassembled WGS sequence"/>
</dbReference>
<dbReference type="AlphaFoldDB" id="A0A062V3S8"/>
<keyword evidence="5" id="KW-1185">Reference proteome</keyword>
<keyword evidence="1 4" id="KW-0418">Kinase</keyword>
<dbReference type="Pfam" id="PF02769">
    <property type="entry name" value="AIRS_C"/>
    <property type="match status" value="1"/>
</dbReference>
<dbReference type="InterPro" id="IPR036921">
    <property type="entry name" value="PurM-like_N_sf"/>
</dbReference>
<evidence type="ECO:0000259" key="2">
    <source>
        <dbReference type="Pfam" id="PF00586"/>
    </source>
</evidence>
<keyword evidence="1 4" id="KW-0808">Transferase</keyword>
<comment type="function">
    <text evidence="1">Catalyzes the ATP-dependent phosphorylation of thiamine-monophosphate (TMP) to form thiamine-pyrophosphate (TPP), the active form of vitamin B1.</text>
</comment>
<keyword evidence="1" id="KW-0547">Nucleotide-binding</keyword>
<feature type="binding site" evidence="1">
    <location>
        <begin position="138"/>
        <end position="139"/>
    </location>
    <ligand>
        <name>ATP</name>
        <dbReference type="ChEBI" id="CHEBI:30616"/>
    </ligand>
</feature>
<dbReference type="PANTHER" id="PTHR30270:SF0">
    <property type="entry name" value="THIAMINE-MONOPHOSPHATE KINASE"/>
    <property type="match status" value="1"/>
</dbReference>
<reference evidence="4 5" key="1">
    <citation type="journal article" date="2013" name="Nature">
        <title>Anaerobic oxidation of methane coupled to nitrate reduction in a novel archaeal lineage.</title>
        <authorList>
            <person name="Haroon M.F."/>
            <person name="Hu S."/>
            <person name="Shi Y."/>
            <person name="Imelfort M."/>
            <person name="Keller J."/>
            <person name="Hugenholtz P."/>
            <person name="Yuan Z."/>
            <person name="Tyson G.W."/>
        </authorList>
    </citation>
    <scope>NUCLEOTIDE SEQUENCE [LARGE SCALE GENOMIC DNA]</scope>
    <source>
        <strain evidence="4 5">ANME-2d</strain>
    </source>
</reference>
<dbReference type="CDD" id="cd02194">
    <property type="entry name" value="ThiL"/>
    <property type="match status" value="1"/>
</dbReference>
<dbReference type="EMBL" id="JMIY01000006">
    <property type="protein sequence ID" value="KCZ71283.1"/>
    <property type="molecule type" value="Genomic_DNA"/>
</dbReference>
<dbReference type="SUPFAM" id="SSF55326">
    <property type="entry name" value="PurM N-terminal domain-like"/>
    <property type="match status" value="1"/>
</dbReference>
<gene>
    <name evidence="1" type="primary">thiL</name>
    <name evidence="4" type="ORF">ANME2D_02485</name>
</gene>
<feature type="binding site" evidence="1">
    <location>
        <position position="44"/>
    </location>
    <ligand>
        <name>Mg(2+)</name>
        <dbReference type="ChEBI" id="CHEBI:18420"/>
        <label>3</label>
    </ligand>
</feature>
<keyword evidence="1" id="KW-0479">Metal-binding</keyword>
<feature type="binding site" evidence="1">
    <location>
        <position position="91"/>
    </location>
    <ligand>
        <name>Mg(2+)</name>
        <dbReference type="ChEBI" id="CHEBI:18420"/>
        <label>3</label>
    </ligand>
</feature>
<dbReference type="Pfam" id="PF00586">
    <property type="entry name" value="AIRS"/>
    <property type="match status" value="1"/>
</dbReference>
<dbReference type="InterPro" id="IPR006283">
    <property type="entry name" value="ThiL-like"/>
</dbReference>